<feature type="region of interest" description="Disordered" evidence="3">
    <location>
        <begin position="349"/>
        <end position="436"/>
    </location>
</feature>
<keyword evidence="2" id="KW-0863">Zinc-finger</keyword>
<feature type="compositionally biased region" description="Acidic residues" evidence="3">
    <location>
        <begin position="600"/>
        <end position="615"/>
    </location>
</feature>
<keyword evidence="6" id="KW-1185">Reference proteome</keyword>
<evidence type="ECO:0000259" key="4">
    <source>
        <dbReference type="PROSITE" id="PS50157"/>
    </source>
</evidence>
<feature type="compositionally biased region" description="Polar residues" evidence="3">
    <location>
        <begin position="398"/>
        <end position="412"/>
    </location>
</feature>
<name>A0A507C9M5_9FUNG</name>
<organism evidence="5 6">
    <name type="scientific">Synchytrium microbalum</name>
    <dbReference type="NCBI Taxonomy" id="1806994"/>
    <lineage>
        <taxon>Eukaryota</taxon>
        <taxon>Fungi</taxon>
        <taxon>Fungi incertae sedis</taxon>
        <taxon>Chytridiomycota</taxon>
        <taxon>Chytridiomycota incertae sedis</taxon>
        <taxon>Chytridiomycetes</taxon>
        <taxon>Synchytriales</taxon>
        <taxon>Synchytriaceae</taxon>
        <taxon>Synchytrium</taxon>
    </lineage>
</organism>
<feature type="region of interest" description="Disordered" evidence="3">
    <location>
        <begin position="578"/>
        <end position="705"/>
    </location>
</feature>
<proteinExistence type="inferred from homology"/>
<dbReference type="STRING" id="1806994.A0A507C9M5"/>
<keyword evidence="2" id="KW-0862">Zinc</keyword>
<dbReference type="Gene3D" id="3.30.160.60">
    <property type="entry name" value="Classic Zinc Finger"/>
    <property type="match status" value="1"/>
</dbReference>
<protein>
    <recommendedName>
        <fullName evidence="4">C2H2-type domain-containing protein</fullName>
    </recommendedName>
</protein>
<dbReference type="SMART" id="SM00355">
    <property type="entry name" value="ZnF_C2H2"/>
    <property type="match status" value="3"/>
</dbReference>
<evidence type="ECO:0000256" key="2">
    <source>
        <dbReference type="PROSITE-ProRule" id="PRU00042"/>
    </source>
</evidence>
<dbReference type="PROSITE" id="PS00028">
    <property type="entry name" value="ZINC_FINGER_C2H2_1"/>
    <property type="match status" value="1"/>
</dbReference>
<dbReference type="AlphaFoldDB" id="A0A507C9M5"/>
<evidence type="ECO:0000313" key="5">
    <source>
        <dbReference type="EMBL" id="TPX34205.1"/>
    </source>
</evidence>
<feature type="region of interest" description="Disordered" evidence="3">
    <location>
        <begin position="450"/>
        <end position="470"/>
    </location>
</feature>
<sequence length="801" mass="87207">MEGIPIRTTLDAEKTVQHAALITQLTAKARSVVRDLDPQNDLTFLRIRSKKHEIMVAPDKEYILISATSKRSKGQDIERAGGGCFTTPVRHYSNKLDLQVMPMSGGSSSDYGVMLPPPDRRPSLAPIPLHSPFDFSTLLASRRRSSFSLGLWGLGSLDEPMIQTTTSAQYGNNNNSSSSLWSFDGASQPTNASSSTYTSSTSTTPTSATSPIEPFKTVTYRPGTKASYSSSTTMPPTPVETQSSGQDEQQPVTCCNTTFATVVEYFQHINQQHPQYQNSTSQHVDTLGIDGVDDDESDGHEVKSEKTWNRLLVNIINDDETSLPVVRPHGEPSYIRRMSAQFESMRLNRPAPATTSDNSNARSPLQDPHRRDQFLEHVFDSDEDDDSSNMSPPVTIKLESNNGSSTRETLTTPPSSPSDDDDEGYTPPVSKRPREASIIVLENKRPKGEWLPGTITNATNNNSNNKSMSHTSMGGMVGSRDDMVMDRAMLMPSGVPEAYNPASFIHHQQQMAAARARAAQLLMSSQYGMQQIPPSTSAPPSSLLYDSQSAATTMSPSNLHTPHYQSTMMAPSALSTVPSILSPNFSDMTTPSPRHMDDPDGREDDALGELDEDEWTNQHAPPVRAGSAPPVSSSASSNNNGNTGTNSSNVIMREERGRAVERVKKGTHAMGRSLSPGSASGRMDSEDRMAGGSSSSHKTSSSPKRLYKCPKPFCSKVYKNSNGLKYHLERGQCEADNSDVESDLPDDVRVAVRPYYCRADGCGKRYKNLNGLKYHAKVAHAGMDFKSKIKGHIAPAGSPST</sequence>
<reference evidence="5 6" key="1">
    <citation type="journal article" date="2019" name="Sci. Rep.">
        <title>Comparative genomics of chytrid fungi reveal insights into the obligate biotrophic and pathogenic lifestyle of Synchytrium endobioticum.</title>
        <authorList>
            <person name="van de Vossenberg B.T.L.H."/>
            <person name="Warris S."/>
            <person name="Nguyen H.D.T."/>
            <person name="van Gent-Pelzer M.P.E."/>
            <person name="Joly D.L."/>
            <person name="van de Geest H.C."/>
            <person name="Bonants P.J.M."/>
            <person name="Smith D.S."/>
            <person name="Levesque C.A."/>
            <person name="van der Lee T.A.J."/>
        </authorList>
    </citation>
    <scope>NUCLEOTIDE SEQUENCE [LARGE SCALE GENOMIC DNA]</scope>
    <source>
        <strain evidence="5 6">JEL517</strain>
    </source>
</reference>
<dbReference type="EMBL" id="QEAO01000015">
    <property type="protein sequence ID" value="TPX34205.1"/>
    <property type="molecule type" value="Genomic_DNA"/>
</dbReference>
<dbReference type="Pfam" id="PF03259">
    <property type="entry name" value="Robl_LC7"/>
    <property type="match status" value="1"/>
</dbReference>
<feature type="domain" description="C2H2-type" evidence="4">
    <location>
        <begin position="755"/>
        <end position="785"/>
    </location>
</feature>
<evidence type="ECO:0000256" key="3">
    <source>
        <dbReference type="SAM" id="MobiDB-lite"/>
    </source>
</evidence>
<feature type="region of interest" description="Disordered" evidence="3">
    <location>
        <begin position="530"/>
        <end position="564"/>
    </location>
</feature>
<gene>
    <name evidence="5" type="ORF">SmJEL517_g03100</name>
</gene>
<feature type="compositionally biased region" description="Low complexity" evidence="3">
    <location>
        <begin position="533"/>
        <end position="542"/>
    </location>
</feature>
<dbReference type="SUPFAM" id="SSF57667">
    <property type="entry name" value="beta-beta-alpha zinc fingers"/>
    <property type="match status" value="1"/>
</dbReference>
<dbReference type="PROSITE" id="PS50157">
    <property type="entry name" value="ZINC_FINGER_C2H2_2"/>
    <property type="match status" value="1"/>
</dbReference>
<keyword evidence="2" id="KW-0479">Metal-binding</keyword>
<dbReference type="PANTHER" id="PTHR10779">
    <property type="entry name" value="DYNEIN LIGHT CHAIN ROADBLOCK"/>
    <property type="match status" value="1"/>
</dbReference>
<dbReference type="RefSeq" id="XP_031025002.1">
    <property type="nucleotide sequence ID" value="XM_031169028.1"/>
</dbReference>
<feature type="compositionally biased region" description="Low complexity" evidence="3">
    <location>
        <begin position="190"/>
        <end position="211"/>
    </location>
</feature>
<dbReference type="Gene3D" id="3.30.450.30">
    <property type="entry name" value="Dynein light chain 2a, cytoplasmic"/>
    <property type="match status" value="1"/>
</dbReference>
<feature type="compositionally biased region" description="Low complexity" evidence="3">
    <location>
        <begin position="454"/>
        <end position="470"/>
    </location>
</feature>
<accession>A0A507C9M5</accession>
<comment type="caution">
    <text evidence="5">The sequence shown here is derived from an EMBL/GenBank/DDBJ whole genome shotgun (WGS) entry which is preliminary data.</text>
</comment>
<feature type="compositionally biased region" description="Polar residues" evidence="3">
    <location>
        <begin position="353"/>
        <end position="363"/>
    </location>
</feature>
<feature type="compositionally biased region" description="Low complexity" evidence="3">
    <location>
        <begin position="627"/>
        <end position="650"/>
    </location>
</feature>
<dbReference type="InterPro" id="IPR036236">
    <property type="entry name" value="Znf_C2H2_sf"/>
</dbReference>
<dbReference type="GO" id="GO:0008270">
    <property type="term" value="F:zinc ion binding"/>
    <property type="evidence" value="ECO:0007669"/>
    <property type="project" value="UniProtKB-KW"/>
</dbReference>
<evidence type="ECO:0000256" key="1">
    <source>
        <dbReference type="ARBA" id="ARBA00007191"/>
    </source>
</evidence>
<dbReference type="InterPro" id="IPR013087">
    <property type="entry name" value="Znf_C2H2_type"/>
</dbReference>
<dbReference type="InterPro" id="IPR004942">
    <property type="entry name" value="Roadblock/LAMTOR2_dom"/>
</dbReference>
<feature type="compositionally biased region" description="Basic and acidic residues" evidence="3">
    <location>
        <begin position="652"/>
        <end position="664"/>
    </location>
</feature>
<dbReference type="Proteomes" id="UP000319731">
    <property type="component" value="Unassembled WGS sequence"/>
</dbReference>
<feature type="compositionally biased region" description="Low complexity" evidence="3">
    <location>
        <begin position="693"/>
        <end position="702"/>
    </location>
</feature>
<dbReference type="SUPFAM" id="SSF103196">
    <property type="entry name" value="Roadblock/LC7 domain"/>
    <property type="match status" value="1"/>
</dbReference>
<comment type="similarity">
    <text evidence="1">Belongs to the GAMAD family.</text>
</comment>
<dbReference type="GeneID" id="42004325"/>
<feature type="compositionally biased region" description="Basic and acidic residues" evidence="3">
    <location>
        <begin position="367"/>
        <end position="380"/>
    </location>
</feature>
<dbReference type="OrthoDB" id="3269380at2759"/>
<feature type="compositionally biased region" description="Polar residues" evidence="3">
    <location>
        <begin position="239"/>
        <end position="250"/>
    </location>
</feature>
<feature type="region of interest" description="Disordered" evidence="3">
    <location>
        <begin position="190"/>
        <end position="250"/>
    </location>
</feature>
<feature type="compositionally biased region" description="Polar residues" evidence="3">
    <location>
        <begin position="544"/>
        <end position="564"/>
    </location>
</feature>
<feature type="compositionally biased region" description="Polar residues" evidence="3">
    <location>
        <begin position="578"/>
        <end position="592"/>
    </location>
</feature>
<evidence type="ECO:0000313" key="6">
    <source>
        <dbReference type="Proteomes" id="UP000319731"/>
    </source>
</evidence>